<dbReference type="NCBIfam" id="TIGR03988">
    <property type="entry name" value="antisig_RsrA"/>
    <property type="match status" value="1"/>
</dbReference>
<dbReference type="Pfam" id="PF13490">
    <property type="entry name" value="zf-HC2"/>
    <property type="match status" value="1"/>
</dbReference>
<dbReference type="EMBL" id="WHJE01000145">
    <property type="protein sequence ID" value="KAE8762608.1"/>
    <property type="molecule type" value="Genomic_DNA"/>
</dbReference>
<dbReference type="Proteomes" id="UP000451860">
    <property type="component" value="Unassembled WGS sequence"/>
</dbReference>
<evidence type="ECO:0000259" key="1">
    <source>
        <dbReference type="Pfam" id="PF13490"/>
    </source>
</evidence>
<comment type="caution">
    <text evidence="2">The sequence shown here is derived from an EMBL/GenBank/DDBJ whole genome shotgun (WGS) entry which is preliminary data.</text>
</comment>
<dbReference type="OrthoDB" id="3267840at2"/>
<dbReference type="InterPro" id="IPR027383">
    <property type="entry name" value="Znf_put"/>
</dbReference>
<dbReference type="RefSeq" id="WP_152202066.1">
    <property type="nucleotide sequence ID" value="NZ_VUKF01000010.1"/>
</dbReference>
<organism evidence="2 3">
    <name type="scientific">Georgenia thermotolerans</name>
    <dbReference type="NCBI Taxonomy" id="527326"/>
    <lineage>
        <taxon>Bacteria</taxon>
        <taxon>Bacillati</taxon>
        <taxon>Actinomycetota</taxon>
        <taxon>Actinomycetes</taxon>
        <taxon>Micrococcales</taxon>
        <taxon>Bogoriellaceae</taxon>
        <taxon>Georgenia</taxon>
    </lineage>
</organism>
<name>A0A7J5UJQ1_9MICO</name>
<gene>
    <name evidence="2" type="ORF">GB883_18465</name>
</gene>
<feature type="domain" description="Putative zinc-finger" evidence="1">
    <location>
        <begin position="30"/>
        <end position="64"/>
    </location>
</feature>
<proteinExistence type="predicted"/>
<keyword evidence="3" id="KW-1185">Reference proteome</keyword>
<accession>A0A7J5UJQ1</accession>
<evidence type="ECO:0000313" key="2">
    <source>
        <dbReference type="EMBL" id="KAE8762608.1"/>
    </source>
</evidence>
<reference evidence="2 3" key="1">
    <citation type="submission" date="2019-10" db="EMBL/GenBank/DDBJ databases">
        <title>Georgenia wutianyii sp. nov. and Georgenia yuyongxinii sp. nov. isolated from plateau pika (Ochotona curzoniae) in the Qinghai-Tibet plateau of China.</title>
        <authorList>
            <person name="Tian Z."/>
        </authorList>
    </citation>
    <scope>NUCLEOTIDE SEQUENCE [LARGE SCALE GENOMIC DNA]</scope>
    <source>
        <strain evidence="2 3">DSM 21501</strain>
    </source>
</reference>
<dbReference type="InterPro" id="IPR024020">
    <property type="entry name" value="Anit_sigma_mycothiol_RsrA"/>
</dbReference>
<protein>
    <submittedName>
        <fullName evidence="2">Mycothiol system anti-sigma-R factor</fullName>
    </submittedName>
</protein>
<dbReference type="AlphaFoldDB" id="A0A7J5UJQ1"/>
<sequence>MSEDETPDLVDRAERALLALTGGRARVCSCEELLENLMEFLDSELDEDTCTRYRQHAATCPTCHEAADAEQHIREMVRRSCAEKAPSSLRLRVESQLAVLRVTRVRSTEQF</sequence>
<evidence type="ECO:0000313" key="3">
    <source>
        <dbReference type="Proteomes" id="UP000451860"/>
    </source>
</evidence>